<dbReference type="InParanoid" id="A0A067PQ65"/>
<feature type="region of interest" description="Disordered" evidence="1">
    <location>
        <begin position="1"/>
        <end position="52"/>
    </location>
</feature>
<evidence type="ECO:0000256" key="1">
    <source>
        <dbReference type="SAM" id="MobiDB-lite"/>
    </source>
</evidence>
<dbReference type="HOGENOM" id="CLU_2210438_0_0_1"/>
<dbReference type="Proteomes" id="UP000027265">
    <property type="component" value="Unassembled WGS sequence"/>
</dbReference>
<proteinExistence type="predicted"/>
<feature type="compositionally biased region" description="Low complexity" evidence="1">
    <location>
        <begin position="29"/>
        <end position="43"/>
    </location>
</feature>
<gene>
    <name evidence="2" type="ORF">JAAARDRAFT_40068</name>
</gene>
<evidence type="ECO:0000313" key="2">
    <source>
        <dbReference type="EMBL" id="KDQ52466.1"/>
    </source>
</evidence>
<keyword evidence="3" id="KW-1185">Reference proteome</keyword>
<sequence>MQTRSTSKRAVASGRQLATVARRAPRTPIPSRAIASTSISTSIQDAPTSNTTTVPLSLLEGFTSTIATLSRSFERLTEKLNEHSKDLHSSQEEIKEFGKAVKRPIRS</sequence>
<organism evidence="2 3">
    <name type="scientific">Jaapia argillacea MUCL 33604</name>
    <dbReference type="NCBI Taxonomy" id="933084"/>
    <lineage>
        <taxon>Eukaryota</taxon>
        <taxon>Fungi</taxon>
        <taxon>Dikarya</taxon>
        <taxon>Basidiomycota</taxon>
        <taxon>Agaricomycotina</taxon>
        <taxon>Agaricomycetes</taxon>
        <taxon>Agaricomycetidae</taxon>
        <taxon>Jaapiales</taxon>
        <taxon>Jaapiaceae</taxon>
        <taxon>Jaapia</taxon>
    </lineage>
</organism>
<feature type="region of interest" description="Disordered" evidence="1">
    <location>
        <begin position="83"/>
        <end position="107"/>
    </location>
</feature>
<protein>
    <submittedName>
        <fullName evidence="2">Uncharacterized protein</fullName>
    </submittedName>
</protein>
<feature type="compositionally biased region" description="Basic and acidic residues" evidence="1">
    <location>
        <begin position="83"/>
        <end position="99"/>
    </location>
</feature>
<accession>A0A067PQ65</accession>
<dbReference type="AlphaFoldDB" id="A0A067PQ65"/>
<name>A0A067PQ65_9AGAM</name>
<dbReference type="EMBL" id="KL197739">
    <property type="protein sequence ID" value="KDQ52466.1"/>
    <property type="molecule type" value="Genomic_DNA"/>
</dbReference>
<evidence type="ECO:0000313" key="3">
    <source>
        <dbReference type="Proteomes" id="UP000027265"/>
    </source>
</evidence>
<reference evidence="3" key="1">
    <citation type="journal article" date="2014" name="Proc. Natl. Acad. Sci. U.S.A.">
        <title>Extensive sampling of basidiomycete genomes demonstrates inadequacy of the white-rot/brown-rot paradigm for wood decay fungi.</title>
        <authorList>
            <person name="Riley R."/>
            <person name="Salamov A.A."/>
            <person name="Brown D.W."/>
            <person name="Nagy L.G."/>
            <person name="Floudas D."/>
            <person name="Held B.W."/>
            <person name="Levasseur A."/>
            <person name="Lombard V."/>
            <person name="Morin E."/>
            <person name="Otillar R."/>
            <person name="Lindquist E.A."/>
            <person name="Sun H."/>
            <person name="LaButti K.M."/>
            <person name="Schmutz J."/>
            <person name="Jabbour D."/>
            <person name="Luo H."/>
            <person name="Baker S.E."/>
            <person name="Pisabarro A.G."/>
            <person name="Walton J.D."/>
            <person name="Blanchette R.A."/>
            <person name="Henrissat B."/>
            <person name="Martin F."/>
            <person name="Cullen D."/>
            <person name="Hibbett D.S."/>
            <person name="Grigoriev I.V."/>
        </authorList>
    </citation>
    <scope>NUCLEOTIDE SEQUENCE [LARGE SCALE GENOMIC DNA]</scope>
    <source>
        <strain evidence="3">MUCL 33604</strain>
    </source>
</reference>